<dbReference type="GO" id="GO:0006302">
    <property type="term" value="P:double-strand break repair"/>
    <property type="evidence" value="ECO:0007669"/>
    <property type="project" value="InterPro"/>
</dbReference>
<name>A0A2C6WNW7_9STAP</name>
<feature type="coiled-coil region" evidence="13">
    <location>
        <begin position="663"/>
        <end position="778"/>
    </location>
</feature>
<dbReference type="GO" id="GO:0004519">
    <property type="term" value="F:endonuclease activity"/>
    <property type="evidence" value="ECO:0007669"/>
    <property type="project" value="UniProtKB-KW"/>
</dbReference>
<feature type="coiled-coil region" evidence="13">
    <location>
        <begin position="585"/>
        <end position="636"/>
    </location>
</feature>
<gene>
    <name evidence="15" type="ORF">BTJ66_09695</name>
    <name evidence="16" type="ORF">MNY58_07870</name>
</gene>
<keyword evidence="4" id="KW-0235">DNA replication</keyword>
<evidence type="ECO:0000256" key="2">
    <source>
        <dbReference type="ARBA" id="ARBA00011322"/>
    </source>
</evidence>
<comment type="similarity">
    <text evidence="1">Belongs to the SMC family. SbcC subfamily.</text>
</comment>
<evidence type="ECO:0000256" key="3">
    <source>
        <dbReference type="ARBA" id="ARBA00013368"/>
    </source>
</evidence>
<keyword evidence="12" id="KW-0233">DNA recombination</keyword>
<feature type="coiled-coil region" evidence="13">
    <location>
        <begin position="249"/>
        <end position="296"/>
    </location>
</feature>
<sequence>MRPIKLHLTNFGPFLNETVDFTEVKDNQLFLISGKTGSGKTMIFDAVVYALFGEASTKDRKESDLRSHFAESKKPMVVEFEFKLRDQYFKIQRQGAFIKEGNKNKTLGQLAVYQYEGDDFALRESKINSGNLFIKELLGVNAEQFRQLFILPQGEFKRFLLSKSIEKQDILRTLFNSQRFEEIQKKLSDDVKEVREQIETRYNQLENHWKELETFDDGILNEHKLTNARQTNHIIKALPEFKAKGQTIRDNLKSQKDTLKTKLNTSETNLNENIKLEESLNKLQDNQQKYNELLVNEYEINKKIKRVKEINEVRPITNLLDAKDNINFKQDELTHKIKDKNEHINEIEEQLKQCHHELAKHKEIENDIGELRHFVEQTQLFFEKASKYKIAYTNCQSLNDAYTHLEKELANKNEQINHIKVELNDRHPDYQRIEQITNEIFDFNTKIKQLKQNEKDKFAFEALENRKNQKQIYLKELNIERKQLEEKSKRIDKSNLDLNNKKDIIATVQAALHTGDTCPICGNEIHTLSNHINFDEIIDRHEQLTQIEQKSATLKENQIKCESELAYINEQQSHYSLDALKDTNYKSLELDLDKKYEEKRNLEEENNKIVNLKEQLQQSEKNYHDLQMNIQKKEHSLKENETLVNDFEHTTGYKQVEVFITDFENSRDKIRHFEQVLNEIEQKIQSYNSNLAVEKNSASYLEKHLTEIEEEIKITETKINEEMQRIGFTSLDQVNQVAAQVSEKEDLERDIEAFNKSKQSYELYISQLKTEINNKELEDTQQLILIFEELQQLYEAVSTELSQHDYKIEFNNKKIAEINKIIDILNSELQAQQEVFQLAEILAGKNDQKLTLENYVLIYYLERILTQANQRLAVMTGQRFQLTRRAQISQGYSGLEIDVFDTHSNQTRHITSLSGGETFQASLALALGLSEIVQQESGGIALESMFVDEGFGTLDQETLETALDTLLSLKSTGRMVGIISHVSELKQRIPLILEVTTEQYQSTTHFKNQ</sequence>
<comment type="subunit">
    <text evidence="2">Heterodimer of SbcC and SbcD.</text>
</comment>
<dbReference type="InterPro" id="IPR027417">
    <property type="entry name" value="P-loop_NTPase"/>
</dbReference>
<protein>
    <recommendedName>
        <fullName evidence="3">Nuclease SbcCD subunit C</fullName>
    </recommendedName>
</protein>
<keyword evidence="7" id="KW-0255">Endonuclease</keyword>
<dbReference type="OrthoDB" id="9795626at2"/>
<dbReference type="GO" id="GO:0016887">
    <property type="term" value="F:ATP hydrolysis activity"/>
    <property type="evidence" value="ECO:0007669"/>
    <property type="project" value="InterPro"/>
</dbReference>
<evidence type="ECO:0000256" key="8">
    <source>
        <dbReference type="ARBA" id="ARBA00022801"/>
    </source>
</evidence>
<keyword evidence="6" id="KW-0547">Nucleotide-binding</keyword>
<reference evidence="15" key="3">
    <citation type="submission" date="2017-10" db="EMBL/GenBank/DDBJ databases">
        <authorList>
            <person name="Vrbovska V."/>
            <person name="Kovarovic V."/>
            <person name="Indrakova A."/>
        </authorList>
    </citation>
    <scope>NUCLEOTIDE SEQUENCE</scope>
    <source>
        <strain evidence="15">CCM 8730</strain>
    </source>
</reference>
<keyword evidence="9" id="KW-0269">Exonuclease</keyword>
<evidence type="ECO:0000313" key="18">
    <source>
        <dbReference type="Proteomes" id="UP001056588"/>
    </source>
</evidence>
<accession>A0A2C6WNW7</accession>
<evidence type="ECO:0000256" key="7">
    <source>
        <dbReference type="ARBA" id="ARBA00022759"/>
    </source>
</evidence>
<dbReference type="InterPro" id="IPR038729">
    <property type="entry name" value="Rad50/SbcC_AAA"/>
</dbReference>
<organism evidence="15 17">
    <name type="scientific">Staphylococcus edaphicus</name>
    <dbReference type="NCBI Taxonomy" id="1955013"/>
    <lineage>
        <taxon>Bacteria</taxon>
        <taxon>Bacillati</taxon>
        <taxon>Bacillota</taxon>
        <taxon>Bacilli</taxon>
        <taxon>Bacillales</taxon>
        <taxon>Staphylococcaceae</taxon>
        <taxon>Staphylococcus</taxon>
    </lineage>
</organism>
<dbReference type="NCBIfam" id="NF041751">
    <property type="entry name" value="sbcc_Staph"/>
    <property type="match status" value="1"/>
</dbReference>
<evidence type="ECO:0000256" key="1">
    <source>
        <dbReference type="ARBA" id="ARBA00006930"/>
    </source>
</evidence>
<dbReference type="Proteomes" id="UP000223828">
    <property type="component" value="Unassembled WGS sequence"/>
</dbReference>
<dbReference type="Pfam" id="PF13476">
    <property type="entry name" value="AAA_23"/>
    <property type="match status" value="1"/>
</dbReference>
<reference evidence="16" key="4">
    <citation type="submission" date="2022-03" db="EMBL/GenBank/DDBJ databases">
        <title>Complete Genome Sequence of Staphylococcus edaphicus strain CCM 8731.</title>
        <authorList>
            <person name="Rimmer C.O."/>
            <person name="Thomas J.C."/>
        </authorList>
    </citation>
    <scope>NUCLEOTIDE SEQUENCE</scope>
    <source>
        <strain evidence="16">CCM 8731</strain>
    </source>
</reference>
<keyword evidence="11 13" id="KW-0175">Coiled coil</keyword>
<dbReference type="AlphaFoldDB" id="A0A2C6WNW7"/>
<dbReference type="PANTHER" id="PTHR32114">
    <property type="entry name" value="ABC TRANSPORTER ABCH.3"/>
    <property type="match status" value="1"/>
</dbReference>
<evidence type="ECO:0000256" key="11">
    <source>
        <dbReference type="ARBA" id="ARBA00023054"/>
    </source>
</evidence>
<evidence type="ECO:0000256" key="6">
    <source>
        <dbReference type="ARBA" id="ARBA00022741"/>
    </source>
</evidence>
<dbReference type="GO" id="GO:0006310">
    <property type="term" value="P:DNA recombination"/>
    <property type="evidence" value="ECO:0007669"/>
    <property type="project" value="UniProtKB-KW"/>
</dbReference>
<evidence type="ECO:0000256" key="5">
    <source>
        <dbReference type="ARBA" id="ARBA00022722"/>
    </source>
</evidence>
<dbReference type="InterPro" id="IPR053380">
    <property type="entry name" value="SbcCD_Nuclease_C"/>
</dbReference>
<dbReference type="Pfam" id="PF13558">
    <property type="entry name" value="SbcC_Walker_B"/>
    <property type="match status" value="1"/>
</dbReference>
<feature type="coiled-coil region" evidence="13">
    <location>
        <begin position="330"/>
        <end position="364"/>
    </location>
</feature>
<evidence type="ECO:0000256" key="9">
    <source>
        <dbReference type="ARBA" id="ARBA00022839"/>
    </source>
</evidence>
<dbReference type="Proteomes" id="UP001056588">
    <property type="component" value="Chromosome"/>
</dbReference>
<evidence type="ECO:0000313" key="17">
    <source>
        <dbReference type="Proteomes" id="UP000223828"/>
    </source>
</evidence>
<dbReference type="RefSeq" id="WP_099090765.1">
    <property type="nucleotide sequence ID" value="NZ_CP093217.1"/>
</dbReference>
<dbReference type="GO" id="GO:0006260">
    <property type="term" value="P:DNA replication"/>
    <property type="evidence" value="ECO:0007669"/>
    <property type="project" value="UniProtKB-KW"/>
</dbReference>
<dbReference type="EMBL" id="MRZN01000016">
    <property type="protein sequence ID" value="PHK49147.1"/>
    <property type="molecule type" value="Genomic_DNA"/>
</dbReference>
<evidence type="ECO:0000256" key="13">
    <source>
        <dbReference type="SAM" id="Coils"/>
    </source>
</evidence>
<evidence type="ECO:0000256" key="10">
    <source>
        <dbReference type="ARBA" id="ARBA00022840"/>
    </source>
</evidence>
<dbReference type="PANTHER" id="PTHR32114:SF2">
    <property type="entry name" value="ABC TRANSPORTER ABCH.3"/>
    <property type="match status" value="1"/>
</dbReference>
<keyword evidence="8" id="KW-0378">Hydrolase</keyword>
<dbReference type="GO" id="GO:0004527">
    <property type="term" value="F:exonuclease activity"/>
    <property type="evidence" value="ECO:0007669"/>
    <property type="project" value="UniProtKB-KW"/>
</dbReference>
<keyword evidence="5" id="KW-0540">Nuclease</keyword>
<evidence type="ECO:0000259" key="14">
    <source>
        <dbReference type="Pfam" id="PF13476"/>
    </source>
</evidence>
<dbReference type="EMBL" id="CP093217">
    <property type="protein sequence ID" value="UQW80522.1"/>
    <property type="molecule type" value="Genomic_DNA"/>
</dbReference>
<proteinExistence type="inferred from homology"/>
<reference evidence="15" key="1">
    <citation type="journal article" date="2017" name="Appl. Environ. Microbiol.">
        <title>Staphylococcus edaphicus sp. nov., isolated in Antarctica, harbours mecC gene and genomic islands with suspected role in adaptation to extreme environment.</title>
        <authorList>
            <person name="Pantucek R."/>
            <person name="Sedlacek I."/>
            <person name="Indrakova A."/>
            <person name="Vrbovska V."/>
            <person name="Maslanova I."/>
            <person name="Kovarovic V."/>
            <person name="Svec P."/>
            <person name="Kralova S."/>
            <person name="Kristofova L."/>
            <person name="Keklakova J."/>
            <person name="Petras P."/>
            <person name="Doskar J."/>
        </authorList>
    </citation>
    <scope>NUCLEOTIDE SEQUENCE</scope>
    <source>
        <strain evidence="15">CCM 8730</strain>
    </source>
</reference>
<evidence type="ECO:0000256" key="12">
    <source>
        <dbReference type="ARBA" id="ARBA00023172"/>
    </source>
</evidence>
<dbReference type="Gene3D" id="3.40.50.300">
    <property type="entry name" value="P-loop containing nucleotide triphosphate hydrolases"/>
    <property type="match status" value="2"/>
</dbReference>
<feature type="coiled-coil region" evidence="13">
    <location>
        <begin position="395"/>
        <end position="501"/>
    </location>
</feature>
<evidence type="ECO:0000256" key="4">
    <source>
        <dbReference type="ARBA" id="ARBA00022705"/>
    </source>
</evidence>
<evidence type="ECO:0000313" key="16">
    <source>
        <dbReference type="EMBL" id="UQW80522.1"/>
    </source>
</evidence>
<keyword evidence="10 15" id="KW-0067">ATP-binding</keyword>
<feature type="domain" description="Rad50/SbcC-type AAA" evidence="14">
    <location>
        <begin position="5"/>
        <end position="213"/>
    </location>
</feature>
<evidence type="ECO:0000313" key="15">
    <source>
        <dbReference type="EMBL" id="PHK49147.1"/>
    </source>
</evidence>
<reference evidence="17" key="2">
    <citation type="submission" date="2017-10" db="EMBL/GenBank/DDBJ databases">
        <title>Staphylococcus edaphicus sp. nov., isolated in Antarctica, harbouring mecC gene and genomic islands essential in adaptation to extreme environment.</title>
        <authorList>
            <person name="Pantucek R."/>
            <person name="Sedlacek I."/>
            <person name="Indrakova A."/>
            <person name="Vrbovska V."/>
            <person name="Maslanova I."/>
            <person name="Kovarovic V."/>
            <person name="Svec P."/>
            <person name="Kralova S."/>
            <person name="Kristofova L."/>
            <person name="Keklakova J."/>
            <person name="Petras P."/>
            <person name="Doskar J."/>
        </authorList>
    </citation>
    <scope>NUCLEOTIDE SEQUENCE [LARGE SCALE GENOMIC DNA]</scope>
    <source>
        <strain evidence="17">CCM 5085</strain>
    </source>
</reference>
<dbReference type="GO" id="GO:0005524">
    <property type="term" value="F:ATP binding"/>
    <property type="evidence" value="ECO:0007669"/>
    <property type="project" value="UniProtKB-KW"/>
</dbReference>
<keyword evidence="18" id="KW-1185">Reference proteome</keyword>
<dbReference type="SUPFAM" id="SSF52540">
    <property type="entry name" value="P-loop containing nucleoside triphosphate hydrolases"/>
    <property type="match status" value="2"/>
</dbReference>